<evidence type="ECO:0000313" key="2">
    <source>
        <dbReference type="EMBL" id="KKN06981.1"/>
    </source>
</evidence>
<organism evidence="2">
    <name type="scientific">marine sediment metagenome</name>
    <dbReference type="NCBI Taxonomy" id="412755"/>
    <lineage>
        <taxon>unclassified sequences</taxon>
        <taxon>metagenomes</taxon>
        <taxon>ecological metagenomes</taxon>
    </lineage>
</organism>
<dbReference type="AlphaFoldDB" id="A0A0F9Q148"/>
<dbReference type="SUPFAM" id="SSF47413">
    <property type="entry name" value="lambda repressor-like DNA-binding domains"/>
    <property type="match status" value="1"/>
</dbReference>
<evidence type="ECO:0000259" key="1">
    <source>
        <dbReference type="PROSITE" id="PS50943"/>
    </source>
</evidence>
<name>A0A0F9Q148_9ZZZZ</name>
<dbReference type="PROSITE" id="PS50943">
    <property type="entry name" value="HTH_CROC1"/>
    <property type="match status" value="1"/>
</dbReference>
<dbReference type="SMART" id="SM00530">
    <property type="entry name" value="HTH_XRE"/>
    <property type="match status" value="1"/>
</dbReference>
<dbReference type="GO" id="GO:0003677">
    <property type="term" value="F:DNA binding"/>
    <property type="evidence" value="ECO:0007669"/>
    <property type="project" value="InterPro"/>
</dbReference>
<comment type="caution">
    <text evidence="2">The sequence shown here is derived from an EMBL/GenBank/DDBJ whole genome shotgun (WGS) entry which is preliminary data.</text>
</comment>
<gene>
    <name evidence="2" type="ORF">LCGC14_1071710</name>
</gene>
<dbReference type="Gene3D" id="1.10.260.40">
    <property type="entry name" value="lambda repressor-like DNA-binding domains"/>
    <property type="match status" value="1"/>
</dbReference>
<feature type="domain" description="HTH cro/C1-type" evidence="1">
    <location>
        <begin position="19"/>
        <end position="74"/>
    </location>
</feature>
<dbReference type="EMBL" id="LAZR01004620">
    <property type="protein sequence ID" value="KKN06981.1"/>
    <property type="molecule type" value="Genomic_DNA"/>
</dbReference>
<dbReference type="CDD" id="cd00093">
    <property type="entry name" value="HTH_XRE"/>
    <property type="match status" value="1"/>
</dbReference>
<dbReference type="InterPro" id="IPR001387">
    <property type="entry name" value="Cro/C1-type_HTH"/>
</dbReference>
<proteinExistence type="predicted"/>
<dbReference type="Pfam" id="PF01381">
    <property type="entry name" value="HTH_3"/>
    <property type="match status" value="1"/>
</dbReference>
<accession>A0A0F9Q148</accession>
<sequence>MKVTIKKPKNNIPEYAVVLRQARKNKGMTLKQVADKIGISFMGMSHYELGRREPRLKYFEKWLDVFGMELVIGFKKKKHGK</sequence>
<dbReference type="InterPro" id="IPR010982">
    <property type="entry name" value="Lambda_DNA-bd_dom_sf"/>
</dbReference>
<protein>
    <recommendedName>
        <fullName evidence="1">HTH cro/C1-type domain-containing protein</fullName>
    </recommendedName>
</protein>
<reference evidence="2" key="1">
    <citation type="journal article" date="2015" name="Nature">
        <title>Complex archaea that bridge the gap between prokaryotes and eukaryotes.</title>
        <authorList>
            <person name="Spang A."/>
            <person name="Saw J.H."/>
            <person name="Jorgensen S.L."/>
            <person name="Zaremba-Niedzwiedzka K."/>
            <person name="Martijn J."/>
            <person name="Lind A.E."/>
            <person name="van Eijk R."/>
            <person name="Schleper C."/>
            <person name="Guy L."/>
            <person name="Ettema T.J."/>
        </authorList>
    </citation>
    <scope>NUCLEOTIDE SEQUENCE</scope>
</reference>